<protein>
    <recommendedName>
        <fullName evidence="3">Poly-beta-hydroxybutyrate polymerase N-terminal domain-containing protein</fullName>
    </recommendedName>
</protein>
<dbReference type="EMBL" id="AKGD01000003">
    <property type="protein sequence ID" value="EIT68403.1"/>
    <property type="molecule type" value="Genomic_DNA"/>
</dbReference>
<keyword evidence="1" id="KW-0808">Transferase</keyword>
<comment type="caution">
    <text evidence="4">The sequence shown here is derived from an EMBL/GenBank/DDBJ whole genome shotgun (WGS) entry which is preliminary data.</text>
</comment>
<accession>I8T3X2</accession>
<keyword evidence="5" id="KW-1185">Reference proteome</keyword>
<organism evidence="4 5">
    <name type="scientific">Hydrocarboniphaga effusa AP103</name>
    <dbReference type="NCBI Taxonomy" id="1172194"/>
    <lineage>
        <taxon>Bacteria</taxon>
        <taxon>Pseudomonadati</taxon>
        <taxon>Pseudomonadota</taxon>
        <taxon>Gammaproteobacteria</taxon>
        <taxon>Nevskiales</taxon>
        <taxon>Nevskiaceae</taxon>
        <taxon>Hydrocarboniphaga</taxon>
    </lineage>
</organism>
<gene>
    <name evidence="4" type="ORF">WQQ_35980</name>
</gene>
<dbReference type="Proteomes" id="UP000003704">
    <property type="component" value="Unassembled WGS sequence"/>
</dbReference>
<dbReference type="AlphaFoldDB" id="I8T3X2"/>
<dbReference type="GO" id="GO:0016746">
    <property type="term" value="F:acyltransferase activity"/>
    <property type="evidence" value="ECO:0007669"/>
    <property type="project" value="UniProtKB-KW"/>
</dbReference>
<dbReference type="RefSeq" id="WP_007186535.1">
    <property type="nucleotide sequence ID" value="NZ_AKGD01000003.1"/>
</dbReference>
<evidence type="ECO:0000259" key="3">
    <source>
        <dbReference type="Pfam" id="PF07167"/>
    </source>
</evidence>
<dbReference type="InterPro" id="IPR010941">
    <property type="entry name" value="PhaC_N"/>
</dbReference>
<dbReference type="STRING" id="1172194.WQQ_35980"/>
<evidence type="ECO:0000256" key="2">
    <source>
        <dbReference type="ARBA" id="ARBA00023315"/>
    </source>
</evidence>
<evidence type="ECO:0000313" key="4">
    <source>
        <dbReference type="EMBL" id="EIT68403.1"/>
    </source>
</evidence>
<reference evidence="4 5" key="1">
    <citation type="journal article" date="2012" name="J. Bacteriol.">
        <title>Genome Sequence of n-Alkane-Degrading Hydrocarboniphaga effusa Strain AP103T (ATCC BAA-332T).</title>
        <authorList>
            <person name="Chang H.K."/>
            <person name="Zylstra G.J."/>
            <person name="Chae J.C."/>
        </authorList>
    </citation>
    <scope>NUCLEOTIDE SEQUENCE [LARGE SCALE GENOMIC DNA]</scope>
    <source>
        <strain evidence="4 5">AP103</strain>
    </source>
</reference>
<dbReference type="PATRIC" id="fig|1172194.4.peg.3491"/>
<name>I8T3X2_9GAMM</name>
<dbReference type="GO" id="GO:0042619">
    <property type="term" value="P:poly-hydroxybutyrate biosynthetic process"/>
    <property type="evidence" value="ECO:0007669"/>
    <property type="project" value="InterPro"/>
</dbReference>
<evidence type="ECO:0000256" key="1">
    <source>
        <dbReference type="ARBA" id="ARBA00022679"/>
    </source>
</evidence>
<sequence length="280" mass="31326">MTDSTERLGAHSAEAILGHNPIVGFRARDVLREGMRTLRVAAAQPYLTVKTVGHFAQEMRKVLAGASKLEPSPRDRRFSDAAWKSDSRYRHWLQSWLALEKSLAEWVEGQDLKPHSRARLEFMLSLLTDAMAPSNFPWQPEAVRRFRDSGGLSAFEGLRNLARDLRENKGLPAQVDKRSFKVGGNLATTAGDVVLQTEVMELIQYRPTTPQVHEIPVLIVPPQINKFYIFDLTSEKSVVRGLLDAGLQVFIVSWRNPTTACAEWGLAEYAAAIDMSIATI</sequence>
<dbReference type="PANTHER" id="PTHR36837">
    <property type="entry name" value="POLY(3-HYDROXYALKANOATE) POLYMERASE SUBUNIT PHAC"/>
    <property type="match status" value="1"/>
</dbReference>
<evidence type="ECO:0000313" key="5">
    <source>
        <dbReference type="Proteomes" id="UP000003704"/>
    </source>
</evidence>
<keyword evidence="2" id="KW-0012">Acyltransferase</keyword>
<feature type="domain" description="Poly-beta-hydroxybutyrate polymerase N-terminal" evidence="3">
    <location>
        <begin position="74"/>
        <end position="240"/>
    </location>
</feature>
<dbReference type="Pfam" id="PF07167">
    <property type="entry name" value="PhaC_N"/>
    <property type="match status" value="1"/>
</dbReference>
<proteinExistence type="predicted"/>
<dbReference type="InterPro" id="IPR051321">
    <property type="entry name" value="PHA/PHB_synthase"/>
</dbReference>
<dbReference type="PANTHER" id="PTHR36837:SF5">
    <property type="entry name" value="POLY-3-HYDROXYBUTYRATE SYNTHASE"/>
    <property type="match status" value="1"/>
</dbReference>